<protein>
    <submittedName>
        <fullName evidence="1">Uncharacterized protein</fullName>
    </submittedName>
</protein>
<proteinExistence type="predicted"/>
<dbReference type="Proteomes" id="UP000061489">
    <property type="component" value="Chromosome"/>
</dbReference>
<organism evidence="1 2">
    <name type="scientific">Marinobacter similis</name>
    <dbReference type="NCBI Taxonomy" id="1420916"/>
    <lineage>
        <taxon>Bacteria</taxon>
        <taxon>Pseudomonadati</taxon>
        <taxon>Pseudomonadota</taxon>
        <taxon>Gammaproteobacteria</taxon>
        <taxon>Pseudomonadales</taxon>
        <taxon>Marinobacteraceae</taxon>
        <taxon>Marinobacter</taxon>
    </lineage>
</organism>
<keyword evidence="2" id="KW-1185">Reference proteome</keyword>
<dbReference type="STRING" id="1420916.AU14_00870"/>
<name>W5YLK4_9GAMM</name>
<gene>
    <name evidence="1" type="ORF">AU14_00870</name>
</gene>
<evidence type="ECO:0000313" key="2">
    <source>
        <dbReference type="Proteomes" id="UP000061489"/>
    </source>
</evidence>
<dbReference type="EMBL" id="CP007151">
    <property type="protein sequence ID" value="AHI29900.1"/>
    <property type="molecule type" value="Genomic_DNA"/>
</dbReference>
<sequence>MIHRRQCPLVGTRKLPSQPGDNSLDTQFVYCIDNAANIAVATSVLTRITRH</sequence>
<dbReference type="KEGG" id="msx:AU14_00870"/>
<evidence type="ECO:0000313" key="1">
    <source>
        <dbReference type="EMBL" id="AHI29900.1"/>
    </source>
</evidence>
<reference evidence="1 2" key="1">
    <citation type="journal article" date="2014" name="Genome Announc.">
        <title>Draft Genome Sequences of Marinobacter similis A3d10T and Marinobacter salarius R9SW1T.</title>
        <authorList>
            <person name="Ivanova E.P."/>
            <person name="Ng H.J."/>
            <person name="Webb H.K."/>
            <person name="Feng G."/>
            <person name="Oshima K."/>
            <person name="Hattori M."/>
            <person name="Ohkuma M."/>
            <person name="Sergeev A.F."/>
            <person name="Mikhailov V.V."/>
            <person name="Crawford R.J."/>
            <person name="Sawabe T."/>
        </authorList>
    </citation>
    <scope>NUCLEOTIDE SEQUENCE [LARGE SCALE GENOMIC DNA]</scope>
    <source>
        <strain evidence="1 2">A3d10</strain>
    </source>
</reference>
<dbReference type="HOGENOM" id="CLU_3100593_0_0_6"/>
<accession>W5YLK4</accession>
<dbReference type="AlphaFoldDB" id="W5YLK4"/>